<dbReference type="Gene3D" id="2.30.40.10">
    <property type="entry name" value="Urease, subunit C, domain 1"/>
    <property type="match status" value="1"/>
</dbReference>
<dbReference type="RefSeq" id="WP_244754712.1">
    <property type="nucleotide sequence ID" value="NZ_CP095074.1"/>
</dbReference>
<dbReference type="InterPro" id="IPR032466">
    <property type="entry name" value="Metal_Hydrolase"/>
</dbReference>
<keyword evidence="3" id="KW-1185">Reference proteome</keyword>
<sequence length="555" mass="61797">MNTIDLLIKNANIVTIDEQNNRARSLAVSNGVISQIWTAPEPPQDEINLTSETKVIDLKEATLIPGFIDTHNHLLMYSLFRKQVNCSTPPNESIPDILEKVKEQVAATPEGEWVLGWGYDNTLLSEERHPTRKELDRIAPDIPVFIRHISSHFAAVNSKALEIAGIAEDIEDPQGGRFGRDETGRLNGVLHELPALAPVQAAIPTASVEEMASLIGEASNDYLAQGITTNSDAGVGLDLGIAEFDAHLKALEQGNNPLRMRFMVLHHLLNQEGPFQHYSAKQLEEEIQNRSKNRATLDSAKLFQDGSIQGITAALREPYYCEPETYGELLHNQKDFNGEILDLHKRGFRIAIHGNGDRAIESILDAYEYALTAEPRTDHRHRIEHIQTGTSEDLNRMKALDVAGSFFINHVYYWGDRHKRIFLGPDRAEQINPLADALERDILYTLHSDCPITPISPLFSIWAAVNRQTMKGEVLGEDQTISVEKALRTMTIDGAKLNFDEDKSGSIEVGKLADFAVLEADPTVIDPIKIKDINVMATIIDGKLVYGQETFPDPN</sequence>
<accession>A0ABY4H325</accession>
<protein>
    <submittedName>
        <fullName evidence="2">Amidohydrolase</fullName>
    </submittedName>
</protein>
<reference evidence="2 3" key="1">
    <citation type="submission" date="2022-04" db="EMBL/GenBank/DDBJ databases">
        <title>Halobacillus sp. isolated from saltern.</title>
        <authorList>
            <person name="Won M."/>
            <person name="Lee C.-M."/>
            <person name="Woen H.-Y."/>
            <person name="Kwon S.-W."/>
        </authorList>
    </citation>
    <scope>NUCLEOTIDE SEQUENCE [LARGE SCALE GENOMIC DNA]</scope>
    <source>
        <strain evidence="2 3">SSTM10-2</strain>
    </source>
</reference>
<dbReference type="SUPFAM" id="SSF51338">
    <property type="entry name" value="Composite domain of metallo-dependent hydrolases"/>
    <property type="match status" value="1"/>
</dbReference>
<dbReference type="Pfam" id="PF07969">
    <property type="entry name" value="Amidohydro_3"/>
    <property type="match status" value="1"/>
</dbReference>
<dbReference type="Gene3D" id="3.10.310.70">
    <property type="match status" value="1"/>
</dbReference>
<gene>
    <name evidence="2" type="ORF">MUO14_07995</name>
</gene>
<dbReference type="Proteomes" id="UP000831880">
    <property type="component" value="Chromosome"/>
</dbReference>
<name>A0ABY4H325_9BACI</name>
<proteinExistence type="predicted"/>
<dbReference type="PANTHER" id="PTHR22642">
    <property type="entry name" value="IMIDAZOLONEPROPIONASE"/>
    <property type="match status" value="1"/>
</dbReference>
<dbReference type="CDD" id="cd01300">
    <property type="entry name" value="YtcJ_like"/>
    <property type="match status" value="1"/>
</dbReference>
<evidence type="ECO:0000313" key="2">
    <source>
        <dbReference type="EMBL" id="UOQ94856.1"/>
    </source>
</evidence>
<evidence type="ECO:0000313" key="3">
    <source>
        <dbReference type="Proteomes" id="UP000831880"/>
    </source>
</evidence>
<dbReference type="InterPro" id="IPR011059">
    <property type="entry name" value="Metal-dep_hydrolase_composite"/>
</dbReference>
<organism evidence="2 3">
    <name type="scientific">Halobacillus shinanisalinarum</name>
    <dbReference type="NCBI Taxonomy" id="2932258"/>
    <lineage>
        <taxon>Bacteria</taxon>
        <taxon>Bacillati</taxon>
        <taxon>Bacillota</taxon>
        <taxon>Bacilli</taxon>
        <taxon>Bacillales</taxon>
        <taxon>Bacillaceae</taxon>
        <taxon>Halobacillus</taxon>
    </lineage>
</organism>
<dbReference type="InterPro" id="IPR033932">
    <property type="entry name" value="YtcJ-like"/>
</dbReference>
<evidence type="ECO:0000259" key="1">
    <source>
        <dbReference type="Pfam" id="PF07969"/>
    </source>
</evidence>
<dbReference type="InterPro" id="IPR013108">
    <property type="entry name" value="Amidohydro_3"/>
</dbReference>
<dbReference type="EMBL" id="CP095074">
    <property type="protein sequence ID" value="UOQ94856.1"/>
    <property type="molecule type" value="Genomic_DNA"/>
</dbReference>
<dbReference type="Gene3D" id="3.20.20.140">
    <property type="entry name" value="Metal-dependent hydrolases"/>
    <property type="match status" value="1"/>
</dbReference>
<feature type="domain" description="Amidohydrolase 3" evidence="1">
    <location>
        <begin position="54"/>
        <end position="546"/>
    </location>
</feature>
<dbReference type="SUPFAM" id="SSF51556">
    <property type="entry name" value="Metallo-dependent hydrolases"/>
    <property type="match status" value="1"/>
</dbReference>
<dbReference type="PANTHER" id="PTHR22642:SF2">
    <property type="entry name" value="PROTEIN LONG AFTER FAR-RED 3"/>
    <property type="match status" value="1"/>
</dbReference>